<accession>A0A1F8GBA0</accession>
<sequence length="124" mass="14230">MRFNIPKNDSKYYWTQHSVRKMMFYGLTADRVKRIIRNPKRMEDGVAEGTLAAMQSSGTKQKPTEIWVMYATAKPRTQNSKFKIQNSRLIVISAWRYPGVSPVGKQIPIPADILAELKEDGIIE</sequence>
<name>A0A1F8GBA0_9BACT</name>
<comment type="caution">
    <text evidence="1">The sequence shown here is derived from an EMBL/GenBank/DDBJ whole genome shotgun (WGS) entry which is preliminary data.</text>
</comment>
<evidence type="ECO:0000313" key="2">
    <source>
        <dbReference type="Proteomes" id="UP000178227"/>
    </source>
</evidence>
<reference evidence="1 2" key="1">
    <citation type="journal article" date="2016" name="Nat. Commun.">
        <title>Thousands of microbial genomes shed light on interconnected biogeochemical processes in an aquifer system.</title>
        <authorList>
            <person name="Anantharaman K."/>
            <person name="Brown C.T."/>
            <person name="Hug L.A."/>
            <person name="Sharon I."/>
            <person name="Castelle C.J."/>
            <person name="Probst A.J."/>
            <person name="Thomas B.C."/>
            <person name="Singh A."/>
            <person name="Wilkins M.J."/>
            <person name="Karaoz U."/>
            <person name="Brodie E.L."/>
            <person name="Williams K.H."/>
            <person name="Hubbard S.S."/>
            <person name="Banfield J.F."/>
        </authorList>
    </citation>
    <scope>NUCLEOTIDE SEQUENCE [LARGE SCALE GENOMIC DNA]</scope>
</reference>
<gene>
    <name evidence="1" type="ORF">A2918_01005</name>
</gene>
<dbReference type="Proteomes" id="UP000178227">
    <property type="component" value="Unassembled WGS sequence"/>
</dbReference>
<protein>
    <submittedName>
        <fullName evidence="1">Uncharacterized protein</fullName>
    </submittedName>
</protein>
<dbReference type="STRING" id="1802694.A2918_01005"/>
<dbReference type="EMBL" id="MGKI01000010">
    <property type="protein sequence ID" value="OGN22664.1"/>
    <property type="molecule type" value="Genomic_DNA"/>
</dbReference>
<dbReference type="AlphaFoldDB" id="A0A1F8GBA0"/>
<organism evidence="1 2">
    <name type="scientific">Candidatus Yanofskybacteria bacterium RIFCSPLOWO2_01_FULL_42_49</name>
    <dbReference type="NCBI Taxonomy" id="1802694"/>
    <lineage>
        <taxon>Bacteria</taxon>
        <taxon>Candidatus Yanofskyibacteriota</taxon>
    </lineage>
</organism>
<evidence type="ECO:0000313" key="1">
    <source>
        <dbReference type="EMBL" id="OGN22664.1"/>
    </source>
</evidence>
<proteinExistence type="predicted"/>